<dbReference type="InterPro" id="IPR006674">
    <property type="entry name" value="HD_domain"/>
</dbReference>
<evidence type="ECO:0000313" key="4">
    <source>
        <dbReference type="Proteomes" id="UP000654947"/>
    </source>
</evidence>
<protein>
    <submittedName>
        <fullName evidence="3">Metal-dependent phosphohydrolase, HD subdomain protein</fullName>
    </submittedName>
</protein>
<feature type="region of interest" description="Disordered" evidence="1">
    <location>
        <begin position="179"/>
        <end position="199"/>
    </location>
</feature>
<dbReference type="RefSeq" id="WP_193517740.1">
    <property type="nucleotide sequence ID" value="NZ_BMXL01000007.1"/>
</dbReference>
<dbReference type="Pfam" id="PF01966">
    <property type="entry name" value="HD"/>
    <property type="match status" value="1"/>
</dbReference>
<evidence type="ECO:0000313" key="3">
    <source>
        <dbReference type="EMBL" id="GHD23195.1"/>
    </source>
</evidence>
<feature type="domain" description="HD" evidence="2">
    <location>
        <begin position="24"/>
        <end position="99"/>
    </location>
</feature>
<dbReference type="Gene3D" id="1.10.3210.10">
    <property type="entry name" value="Hypothetical protein af1432"/>
    <property type="match status" value="1"/>
</dbReference>
<gene>
    <name evidence="3" type="ORF">GCM10007147_18050</name>
</gene>
<keyword evidence="4" id="KW-1185">Reference proteome</keyword>
<feature type="compositionally biased region" description="Basic and acidic residues" evidence="1">
    <location>
        <begin position="187"/>
        <end position="199"/>
    </location>
</feature>
<dbReference type="AlphaFoldDB" id="A0A918XAX4"/>
<dbReference type="InterPro" id="IPR003607">
    <property type="entry name" value="HD/PDEase_dom"/>
</dbReference>
<dbReference type="Proteomes" id="UP000654947">
    <property type="component" value="Unassembled WGS sequence"/>
</dbReference>
<sequence length="199" mass="21711">MELTRWAAGVSGDLLRDVGTRWPHVQRAAQQARSVAHTVLPEDRELLVAAALLHDIGYAPAIAHTGFHPLDGARWLRDQGVDERLVCLVAHHTGALIEAERRGLRAELEVFPFVASEIADALWYADLTSSPTGDAVDVDTRLDEILVRYSPGSVVFDSITQARPILEAAVHRVEGQLACPKGTGPELNRDEGSRRSGSR</sequence>
<evidence type="ECO:0000256" key="1">
    <source>
        <dbReference type="SAM" id="MobiDB-lite"/>
    </source>
</evidence>
<dbReference type="InterPro" id="IPR006675">
    <property type="entry name" value="HDIG_dom"/>
</dbReference>
<dbReference type="EMBL" id="BMXL01000007">
    <property type="protein sequence ID" value="GHD23195.1"/>
    <property type="molecule type" value="Genomic_DNA"/>
</dbReference>
<dbReference type="CDD" id="cd00077">
    <property type="entry name" value="HDc"/>
    <property type="match status" value="1"/>
</dbReference>
<reference evidence="3 4" key="1">
    <citation type="journal article" date="2014" name="Int. J. Syst. Evol. Microbiol.">
        <title>Complete genome sequence of Corynebacterium casei LMG S-19264T (=DSM 44701T), isolated from a smear-ripened cheese.</title>
        <authorList>
            <consortium name="US DOE Joint Genome Institute (JGI-PGF)"/>
            <person name="Walter F."/>
            <person name="Albersmeier A."/>
            <person name="Kalinowski J."/>
            <person name="Ruckert C."/>
        </authorList>
    </citation>
    <scope>NUCLEOTIDE SEQUENCE [LARGE SCALE GENOMIC DNA]</scope>
    <source>
        <strain evidence="3 4">KCTC 19473</strain>
    </source>
</reference>
<dbReference type="SUPFAM" id="SSF109604">
    <property type="entry name" value="HD-domain/PDEase-like"/>
    <property type="match status" value="1"/>
</dbReference>
<comment type="caution">
    <text evidence="3">The sequence shown here is derived from an EMBL/GenBank/DDBJ whole genome shotgun (WGS) entry which is preliminary data.</text>
</comment>
<evidence type="ECO:0000259" key="2">
    <source>
        <dbReference type="Pfam" id="PF01966"/>
    </source>
</evidence>
<organism evidence="3 4">
    <name type="scientific">Nocardiopsis kunsanensis</name>
    <dbReference type="NCBI Taxonomy" id="141693"/>
    <lineage>
        <taxon>Bacteria</taxon>
        <taxon>Bacillati</taxon>
        <taxon>Actinomycetota</taxon>
        <taxon>Actinomycetes</taxon>
        <taxon>Streptosporangiales</taxon>
        <taxon>Nocardiopsidaceae</taxon>
        <taxon>Nocardiopsis</taxon>
    </lineage>
</organism>
<dbReference type="NCBIfam" id="TIGR00277">
    <property type="entry name" value="HDIG"/>
    <property type="match status" value="1"/>
</dbReference>
<proteinExistence type="predicted"/>
<accession>A0A918XAX4</accession>
<name>A0A918XAX4_9ACTN</name>